<protein>
    <submittedName>
        <fullName evidence="7">Amino acid permease</fullName>
    </submittedName>
</protein>
<proteinExistence type="predicted"/>
<keyword evidence="8" id="KW-1185">Reference proteome</keyword>
<sequence>MGLFQLSLIGIGATIDTGIFFVLSQAVPVAGPAVIWSFVVAGAVAGPAAVCYAELASTVPVSGSSYSYAYTTLGEVVSTWARGRG</sequence>
<dbReference type="EMBL" id="JAAXKZ010000002">
    <property type="protein sequence ID" value="NMH90230.1"/>
    <property type="molecule type" value="Genomic_DNA"/>
</dbReference>
<evidence type="ECO:0000256" key="1">
    <source>
        <dbReference type="ARBA" id="ARBA00004141"/>
    </source>
</evidence>
<evidence type="ECO:0000259" key="6">
    <source>
        <dbReference type="Pfam" id="PF00324"/>
    </source>
</evidence>
<evidence type="ECO:0000256" key="2">
    <source>
        <dbReference type="ARBA" id="ARBA00022692"/>
    </source>
</evidence>
<dbReference type="PANTHER" id="PTHR43243:SF24">
    <property type="entry name" value="CATIONIC AMINO ACID TRANSPORT INTEGRAL MEMBRANE PROTEIN ROCE-RELATED"/>
    <property type="match status" value="1"/>
</dbReference>
<feature type="domain" description="Amino acid permease/ SLC12A" evidence="6">
    <location>
        <begin position="6"/>
        <end position="77"/>
    </location>
</feature>
<organism evidence="7 8">
    <name type="scientific">Pseudonocardia bannensis</name>
    <dbReference type="NCBI Taxonomy" id="630973"/>
    <lineage>
        <taxon>Bacteria</taxon>
        <taxon>Bacillati</taxon>
        <taxon>Actinomycetota</taxon>
        <taxon>Actinomycetes</taxon>
        <taxon>Pseudonocardiales</taxon>
        <taxon>Pseudonocardiaceae</taxon>
        <taxon>Pseudonocardia</taxon>
    </lineage>
</organism>
<dbReference type="GO" id="GO:0015171">
    <property type="term" value="F:amino acid transmembrane transporter activity"/>
    <property type="evidence" value="ECO:0007669"/>
    <property type="project" value="TreeGrafter"/>
</dbReference>
<reference evidence="7 8" key="1">
    <citation type="submission" date="2020-04" db="EMBL/GenBank/DDBJ databases">
        <authorList>
            <person name="Klaysubun C."/>
            <person name="Duangmal K."/>
            <person name="Lipun K."/>
        </authorList>
    </citation>
    <scope>NUCLEOTIDE SEQUENCE [LARGE SCALE GENOMIC DNA]</scope>
    <source>
        <strain evidence="7 8">DSM 45300</strain>
    </source>
</reference>
<gene>
    <name evidence="7" type="ORF">HF519_01185</name>
</gene>
<evidence type="ECO:0000256" key="4">
    <source>
        <dbReference type="ARBA" id="ARBA00023136"/>
    </source>
</evidence>
<dbReference type="GO" id="GO:0016020">
    <property type="term" value="C:membrane"/>
    <property type="evidence" value="ECO:0007669"/>
    <property type="project" value="UniProtKB-SubCell"/>
</dbReference>
<evidence type="ECO:0000313" key="8">
    <source>
        <dbReference type="Proteomes" id="UP000586918"/>
    </source>
</evidence>
<dbReference type="AlphaFoldDB" id="A0A848DBL8"/>
<feature type="transmembrane region" description="Helical" evidence="5">
    <location>
        <begin position="33"/>
        <end position="55"/>
    </location>
</feature>
<name>A0A848DBL8_9PSEU</name>
<dbReference type="Gene3D" id="1.20.1740.10">
    <property type="entry name" value="Amino acid/polyamine transporter I"/>
    <property type="match status" value="1"/>
</dbReference>
<keyword evidence="3 5" id="KW-1133">Transmembrane helix</keyword>
<dbReference type="RefSeq" id="WP_169409759.1">
    <property type="nucleotide sequence ID" value="NZ_JAAXKZ010000002.1"/>
</dbReference>
<keyword evidence="4 5" id="KW-0472">Membrane</keyword>
<dbReference type="Proteomes" id="UP000586918">
    <property type="component" value="Unassembled WGS sequence"/>
</dbReference>
<feature type="transmembrane region" description="Helical" evidence="5">
    <location>
        <begin position="7"/>
        <end position="27"/>
    </location>
</feature>
<comment type="subcellular location">
    <subcellularLocation>
        <location evidence="1">Membrane</location>
        <topology evidence="1">Multi-pass membrane protein</topology>
    </subcellularLocation>
</comment>
<evidence type="ECO:0000313" key="7">
    <source>
        <dbReference type="EMBL" id="NMH90230.1"/>
    </source>
</evidence>
<dbReference type="PANTHER" id="PTHR43243">
    <property type="entry name" value="INNER MEMBRANE TRANSPORTER YGJI-RELATED"/>
    <property type="match status" value="1"/>
</dbReference>
<keyword evidence="2 5" id="KW-0812">Transmembrane</keyword>
<comment type="caution">
    <text evidence="7">The sequence shown here is derived from an EMBL/GenBank/DDBJ whole genome shotgun (WGS) entry which is preliminary data.</text>
</comment>
<dbReference type="InterPro" id="IPR004841">
    <property type="entry name" value="AA-permease/SLC12A_dom"/>
</dbReference>
<dbReference type="Pfam" id="PF00324">
    <property type="entry name" value="AA_permease"/>
    <property type="match status" value="1"/>
</dbReference>
<evidence type="ECO:0000256" key="3">
    <source>
        <dbReference type="ARBA" id="ARBA00022989"/>
    </source>
</evidence>
<accession>A0A848DBL8</accession>
<evidence type="ECO:0000256" key="5">
    <source>
        <dbReference type="SAM" id="Phobius"/>
    </source>
</evidence>